<keyword evidence="4" id="KW-0479">Metal-binding</keyword>
<evidence type="ECO:0000256" key="2">
    <source>
        <dbReference type="ARBA" id="ARBA00009679"/>
    </source>
</evidence>
<dbReference type="InterPro" id="IPR012340">
    <property type="entry name" value="NA-bd_OB-fold"/>
</dbReference>
<feature type="region of interest" description="Disordered" evidence="8">
    <location>
        <begin position="1"/>
        <end position="93"/>
    </location>
</feature>
<reference evidence="11 12" key="1">
    <citation type="submission" date="2017-06" db="EMBL/GenBank/DDBJ databases">
        <title>Draft genome sequence of a variant of Elsinoe murrayae.</title>
        <authorList>
            <person name="Cheng Q."/>
        </authorList>
    </citation>
    <scope>NUCLEOTIDE SEQUENCE [LARGE SCALE GENOMIC DNA]</scope>
    <source>
        <strain evidence="11 12">CQ-2017a</strain>
    </source>
</reference>
<evidence type="ECO:0000256" key="6">
    <source>
        <dbReference type="ARBA" id="ARBA00022833"/>
    </source>
</evidence>
<organism evidence="11 12">
    <name type="scientific">Sphaceloma murrayae</name>
    <dbReference type="NCBI Taxonomy" id="2082308"/>
    <lineage>
        <taxon>Eukaryota</taxon>
        <taxon>Fungi</taxon>
        <taxon>Dikarya</taxon>
        <taxon>Ascomycota</taxon>
        <taxon>Pezizomycotina</taxon>
        <taxon>Dothideomycetes</taxon>
        <taxon>Dothideomycetidae</taxon>
        <taxon>Myriangiales</taxon>
        <taxon>Elsinoaceae</taxon>
        <taxon>Sphaceloma</taxon>
    </lineage>
</organism>
<feature type="compositionally biased region" description="Basic and acidic residues" evidence="8">
    <location>
        <begin position="722"/>
        <end position="732"/>
    </location>
</feature>
<evidence type="ECO:0000256" key="1">
    <source>
        <dbReference type="ARBA" id="ARBA00004123"/>
    </source>
</evidence>
<sequence length="786" mass="85811">MVVVRESPKAKHSPEKNLANWPPKSPYEALLSSPSGRKKWQDRQDLRRRTPSPSPRKPGPSHGKSPQDVLRQLGDPFESDQDDDDEDEETLQLKLQAIEAKLKLKKLQQAKEKRPAPGASGSGADKTGSQRGSPSRKRLRLAEDIQVPVSPVKVGTAPSVNRSPARVLLGIDKGLRAEDVSLKRPRPAAGPASRLNAQTTPPRVKSFTERLAESRDSEIQKHEKAQRIQNARGRSFGLTNASNTMPAANSTVSSASSGSSLLESARKKSASGVTSTFSEATTPATSSVAGRAPTTTKPKPKARKAMSAEDALTLEPFSGLHLSKRHIQPGTLSALFSTREIYPLPRLLKEIKSPNYDPPDCESDFVVIGIIASKSSPFDIKSGPAVRSSDGSDSTSTEKKFLVLKLTDLNWEVDLFLFSTAFTKYWKLVPGTLVAVLNPGIMPPRPHAKDSGRFSLKLSSSEEEILELGTARDLGFCNSVKKDGQLCNSWIDKRRTETCEFHVAMAIDKTRSGRMEMNGIFRYSGRKKREGSQSPGRGSRSRKVGDWKNSSEGGGRYDRNRGTDWETKETYYLGPGMGTAKLLDNEDVLAPEKMRKRLAEKEKERELKEKLGKIGNGAGAEYLRAASGKAVASAAGNKGKAREEPERVRGRSPSKRVDSGIANDADWELSIGTEEKPDAAALGLIRNASDIRLSPVRGRRKQPHEVGEAVGWSGAFKRGVYEKKTQDKRAISPEKGQTQLSATTRAPSPKKSTRFALEKGIRQPGRESLGDAVGTRDDSDDDLDII</sequence>
<evidence type="ECO:0000256" key="5">
    <source>
        <dbReference type="ARBA" id="ARBA00022771"/>
    </source>
</evidence>
<keyword evidence="7" id="KW-0539">Nucleus</keyword>
<feature type="compositionally biased region" description="Basic and acidic residues" evidence="8">
    <location>
        <begin position="1"/>
        <end position="15"/>
    </location>
</feature>
<dbReference type="AlphaFoldDB" id="A0A2K1R0J0"/>
<gene>
    <name evidence="11" type="ORF">CAC42_2728</name>
</gene>
<evidence type="ECO:0000259" key="9">
    <source>
        <dbReference type="Pfam" id="PF09329"/>
    </source>
</evidence>
<dbReference type="STRING" id="2082308.A0A2K1R0J0"/>
<evidence type="ECO:0000256" key="4">
    <source>
        <dbReference type="ARBA" id="ARBA00022723"/>
    </source>
</evidence>
<feature type="compositionally biased region" description="Polar residues" evidence="8">
    <location>
        <begin position="237"/>
        <end position="246"/>
    </location>
</feature>
<proteinExistence type="inferred from homology"/>
<keyword evidence="3" id="KW-0235">DNA replication</keyword>
<comment type="similarity">
    <text evidence="2">Belongs to the MCM10 family.</text>
</comment>
<dbReference type="InterPro" id="IPR040184">
    <property type="entry name" value="Mcm10"/>
</dbReference>
<dbReference type="GO" id="GO:0008270">
    <property type="term" value="F:zinc ion binding"/>
    <property type="evidence" value="ECO:0007669"/>
    <property type="project" value="UniProtKB-KW"/>
</dbReference>
<keyword evidence="12" id="KW-1185">Reference proteome</keyword>
<feature type="region of interest" description="Disordered" evidence="8">
    <location>
        <begin position="722"/>
        <end position="786"/>
    </location>
</feature>
<dbReference type="GO" id="GO:0006270">
    <property type="term" value="P:DNA replication initiation"/>
    <property type="evidence" value="ECO:0007669"/>
    <property type="project" value="InterPro"/>
</dbReference>
<comment type="subcellular location">
    <subcellularLocation>
        <location evidence="1">Nucleus</location>
    </subcellularLocation>
</comment>
<evidence type="ECO:0000313" key="11">
    <source>
        <dbReference type="EMBL" id="PNS20797.1"/>
    </source>
</evidence>
<keyword evidence="5" id="KW-0863">Zinc-finger</keyword>
<feature type="compositionally biased region" description="Basic and acidic residues" evidence="8">
    <location>
        <begin position="640"/>
        <end position="649"/>
    </location>
</feature>
<evidence type="ECO:0000313" key="12">
    <source>
        <dbReference type="Proteomes" id="UP000243797"/>
    </source>
</evidence>
<feature type="domain" description="Zinc finger Mcm10/DnaG-type" evidence="9">
    <location>
        <begin position="469"/>
        <end position="514"/>
    </location>
</feature>
<dbReference type="PANTHER" id="PTHR13454">
    <property type="entry name" value="PROTEIN MCM10 HOMOLOG"/>
    <property type="match status" value="1"/>
</dbReference>
<dbReference type="Pfam" id="PF09329">
    <property type="entry name" value="zf-primase"/>
    <property type="match status" value="1"/>
</dbReference>
<evidence type="ECO:0000256" key="8">
    <source>
        <dbReference type="SAM" id="MobiDB-lite"/>
    </source>
</evidence>
<feature type="region of interest" description="Disordered" evidence="8">
    <location>
        <begin position="632"/>
        <end position="661"/>
    </location>
</feature>
<accession>A0A2K1R0J0</accession>
<comment type="caution">
    <text evidence="11">The sequence shown here is derived from an EMBL/GenBank/DDBJ whole genome shotgun (WGS) entry which is preliminary data.</text>
</comment>
<protein>
    <submittedName>
        <fullName evidence="11">Uncharacterized protein</fullName>
    </submittedName>
</protein>
<feature type="region of interest" description="Disordered" evidence="8">
    <location>
        <begin position="106"/>
        <end position="144"/>
    </location>
</feature>
<dbReference type="InParanoid" id="A0A2K1R0J0"/>
<evidence type="ECO:0000256" key="3">
    <source>
        <dbReference type="ARBA" id="ARBA00022705"/>
    </source>
</evidence>
<dbReference type="InterPro" id="IPR055065">
    <property type="entry name" value="OB_MCM10"/>
</dbReference>
<dbReference type="GO" id="GO:0003697">
    <property type="term" value="F:single-stranded DNA binding"/>
    <property type="evidence" value="ECO:0007669"/>
    <property type="project" value="InterPro"/>
</dbReference>
<feature type="compositionally biased region" description="Basic and acidic residues" evidence="8">
    <location>
        <begin position="756"/>
        <end position="777"/>
    </location>
</feature>
<dbReference type="Gene3D" id="2.40.50.140">
    <property type="entry name" value="Nucleic acid-binding proteins"/>
    <property type="match status" value="1"/>
</dbReference>
<dbReference type="OrthoDB" id="202825at2759"/>
<feature type="compositionally biased region" description="Basic and acidic residues" evidence="8">
    <location>
        <begin position="206"/>
        <end position="226"/>
    </location>
</feature>
<keyword evidence="6" id="KW-0862">Zinc</keyword>
<dbReference type="GO" id="GO:0003688">
    <property type="term" value="F:DNA replication origin binding"/>
    <property type="evidence" value="ECO:0007669"/>
    <property type="project" value="TreeGrafter"/>
</dbReference>
<dbReference type="EMBL" id="NKHZ01000017">
    <property type="protein sequence ID" value="PNS20797.1"/>
    <property type="molecule type" value="Genomic_DNA"/>
</dbReference>
<dbReference type="GO" id="GO:0043596">
    <property type="term" value="C:nuclear replication fork"/>
    <property type="evidence" value="ECO:0007669"/>
    <property type="project" value="TreeGrafter"/>
</dbReference>
<dbReference type="Proteomes" id="UP000243797">
    <property type="component" value="Unassembled WGS sequence"/>
</dbReference>
<dbReference type="PANTHER" id="PTHR13454:SF11">
    <property type="entry name" value="PROTEIN MCM10 HOMOLOG"/>
    <property type="match status" value="1"/>
</dbReference>
<feature type="domain" description="MCM10 OB-fold" evidence="10">
    <location>
        <begin position="317"/>
        <end position="459"/>
    </location>
</feature>
<feature type="region of interest" description="Disordered" evidence="8">
    <location>
        <begin position="521"/>
        <end position="562"/>
    </location>
</feature>
<evidence type="ECO:0000256" key="7">
    <source>
        <dbReference type="ARBA" id="ARBA00023242"/>
    </source>
</evidence>
<name>A0A2K1R0J0_9PEZI</name>
<dbReference type="Pfam" id="PF22379">
    <property type="entry name" value="OB_MCM10"/>
    <property type="match status" value="1"/>
</dbReference>
<feature type="region of interest" description="Disordered" evidence="8">
    <location>
        <begin position="175"/>
        <end position="256"/>
    </location>
</feature>
<feature type="region of interest" description="Disordered" evidence="8">
    <location>
        <begin position="269"/>
        <end position="307"/>
    </location>
</feature>
<feature type="compositionally biased region" description="Basic and acidic residues" evidence="8">
    <location>
        <begin position="39"/>
        <end position="48"/>
    </location>
</feature>
<evidence type="ECO:0000259" key="10">
    <source>
        <dbReference type="Pfam" id="PF22379"/>
    </source>
</evidence>
<feature type="compositionally biased region" description="Polar residues" evidence="8">
    <location>
        <begin position="271"/>
        <end position="288"/>
    </location>
</feature>
<feature type="compositionally biased region" description="Low complexity" evidence="8">
    <location>
        <begin position="247"/>
        <end position="256"/>
    </location>
</feature>
<feature type="compositionally biased region" description="Polar residues" evidence="8">
    <location>
        <begin position="735"/>
        <end position="746"/>
    </location>
</feature>
<feature type="compositionally biased region" description="Acidic residues" evidence="8">
    <location>
        <begin position="77"/>
        <end position="90"/>
    </location>
</feature>
<dbReference type="InterPro" id="IPR015408">
    <property type="entry name" value="Znf_Mcm10/DnaG"/>
</dbReference>